<keyword evidence="6" id="KW-1185">Reference proteome</keyword>
<evidence type="ECO:0000256" key="1">
    <source>
        <dbReference type="ARBA" id="ARBA00007285"/>
    </source>
</evidence>
<dbReference type="Ensembl" id="ENSCPBT00000018385.1">
    <property type="protein sequence ID" value="ENSCPBP00000015524.1"/>
    <property type="gene ID" value="ENSCPBG00000011465.1"/>
</dbReference>
<evidence type="ECO:0000256" key="3">
    <source>
        <dbReference type="SAM" id="MobiDB-lite"/>
    </source>
</evidence>
<feature type="domain" description="DUF3456" evidence="4">
    <location>
        <begin position="165"/>
        <end position="269"/>
    </location>
</feature>
<dbReference type="InterPro" id="IPR021852">
    <property type="entry name" value="DUF3456"/>
</dbReference>
<dbReference type="GeneTree" id="ENSGT00390000014072"/>
<dbReference type="Pfam" id="PF11938">
    <property type="entry name" value="DUF3456"/>
    <property type="match status" value="1"/>
</dbReference>
<dbReference type="PANTHER" id="PTHR15382">
    <property type="entry name" value="CTG4A-RELATED"/>
    <property type="match status" value="1"/>
</dbReference>
<proteinExistence type="inferred from homology"/>
<feature type="region of interest" description="Disordered" evidence="3">
    <location>
        <begin position="282"/>
        <end position="320"/>
    </location>
</feature>
<dbReference type="PANTHER" id="PTHR15382:SF3">
    <property type="entry name" value="PROTEIN CANOPY HOMOLOG 4"/>
    <property type="match status" value="1"/>
</dbReference>
<keyword evidence="2" id="KW-0732">Signal</keyword>
<accession>A0A8C3HBS0</accession>
<evidence type="ECO:0000313" key="6">
    <source>
        <dbReference type="Proteomes" id="UP000694380"/>
    </source>
</evidence>
<name>A0A8C3HBS0_CHRPI</name>
<organism evidence="5 6">
    <name type="scientific">Chrysemys picta bellii</name>
    <name type="common">Western painted turtle</name>
    <name type="synonym">Emys bellii</name>
    <dbReference type="NCBI Taxonomy" id="8478"/>
    <lineage>
        <taxon>Eukaryota</taxon>
        <taxon>Metazoa</taxon>
        <taxon>Chordata</taxon>
        <taxon>Craniata</taxon>
        <taxon>Vertebrata</taxon>
        <taxon>Euteleostomi</taxon>
        <taxon>Archelosauria</taxon>
        <taxon>Testudinata</taxon>
        <taxon>Testudines</taxon>
        <taxon>Cryptodira</taxon>
        <taxon>Durocryptodira</taxon>
        <taxon>Testudinoidea</taxon>
        <taxon>Emydidae</taxon>
        <taxon>Chrysemys</taxon>
    </lineage>
</organism>
<dbReference type="AlphaFoldDB" id="A0A8C3HBS0"/>
<reference evidence="5" key="2">
    <citation type="submission" date="2025-09" db="UniProtKB">
        <authorList>
            <consortium name="Ensembl"/>
        </authorList>
    </citation>
    <scope>IDENTIFICATION</scope>
</reference>
<protein>
    <recommendedName>
        <fullName evidence="4">DUF3456 domain-containing protein</fullName>
    </recommendedName>
</protein>
<comment type="similarity">
    <text evidence="1">Belongs to the canopy family.</text>
</comment>
<evidence type="ECO:0000313" key="5">
    <source>
        <dbReference type="Ensembl" id="ENSCPBP00000015524.1"/>
    </source>
</evidence>
<reference evidence="5" key="1">
    <citation type="submission" date="2025-08" db="UniProtKB">
        <authorList>
            <consortium name="Ensembl"/>
        </authorList>
    </citation>
    <scope>IDENTIFICATION</scope>
</reference>
<feature type="compositionally biased region" description="Basic and acidic residues" evidence="3">
    <location>
        <begin position="284"/>
        <end position="293"/>
    </location>
</feature>
<evidence type="ECO:0000259" key="4">
    <source>
        <dbReference type="Pfam" id="PF11938"/>
    </source>
</evidence>
<dbReference type="Proteomes" id="UP000694380">
    <property type="component" value="Unplaced"/>
</dbReference>
<evidence type="ECO:0000256" key="2">
    <source>
        <dbReference type="ARBA" id="ARBA00022729"/>
    </source>
</evidence>
<sequence length="320" mass="35028">MRFNTHAPLFFPLAVGSRCSCAVRSFVKPGGATVLFPAPPPCCARASLLPDGSRRLRACAVRPREALRAHARCQLPLKGAAPLFPCRAGGAAMWLPLLGLLLLGAPGQGAGHGEDERRPTPCEGKGWEGLLKGPRALPGRFVTTPISPPPRNFSTPPLPFCPPRETRLAEALETVCERFLHYSVHAERPGSLRYAKGQSQTMNTLKNLVNKGVKVDLGIPLELWDEPSVEVTQLKQQCETMLEQFEAVLEDWYFHHQETALAAFLCEGHVLAPGEKGCLSELWTGRKGDKGAQEEEEEEEETMKQPSPPMRHAAHDPGEL</sequence>